<gene>
    <name evidence="1" type="ORF">LVIROSA_LOCUS14533</name>
</gene>
<sequence>MIELGISIDGGKHILSFATQAYGGSVHNDLLVEWYGLANSIQELTSMTFEANDPYIHFNVYEMFRDGFWVSIPQGRVKMHLFKGIMGMVYMSLSPMVMLHLYT</sequence>
<proteinExistence type="predicted"/>
<evidence type="ECO:0000313" key="1">
    <source>
        <dbReference type="EMBL" id="CAH1427535.1"/>
    </source>
</evidence>
<evidence type="ECO:0000313" key="2">
    <source>
        <dbReference type="Proteomes" id="UP001157418"/>
    </source>
</evidence>
<dbReference type="AlphaFoldDB" id="A0AAU9MML9"/>
<protein>
    <submittedName>
        <fullName evidence="1">Uncharacterized protein</fullName>
    </submittedName>
</protein>
<dbReference type="EMBL" id="CAKMRJ010002223">
    <property type="protein sequence ID" value="CAH1427535.1"/>
    <property type="molecule type" value="Genomic_DNA"/>
</dbReference>
<reference evidence="1 2" key="1">
    <citation type="submission" date="2022-01" db="EMBL/GenBank/DDBJ databases">
        <authorList>
            <person name="Xiong W."/>
            <person name="Schranz E."/>
        </authorList>
    </citation>
    <scope>NUCLEOTIDE SEQUENCE [LARGE SCALE GENOMIC DNA]</scope>
</reference>
<comment type="caution">
    <text evidence="1">The sequence shown here is derived from an EMBL/GenBank/DDBJ whole genome shotgun (WGS) entry which is preliminary data.</text>
</comment>
<keyword evidence="2" id="KW-1185">Reference proteome</keyword>
<dbReference type="Proteomes" id="UP001157418">
    <property type="component" value="Unassembled WGS sequence"/>
</dbReference>
<organism evidence="1 2">
    <name type="scientific">Lactuca virosa</name>
    <dbReference type="NCBI Taxonomy" id="75947"/>
    <lineage>
        <taxon>Eukaryota</taxon>
        <taxon>Viridiplantae</taxon>
        <taxon>Streptophyta</taxon>
        <taxon>Embryophyta</taxon>
        <taxon>Tracheophyta</taxon>
        <taxon>Spermatophyta</taxon>
        <taxon>Magnoliopsida</taxon>
        <taxon>eudicotyledons</taxon>
        <taxon>Gunneridae</taxon>
        <taxon>Pentapetalae</taxon>
        <taxon>asterids</taxon>
        <taxon>campanulids</taxon>
        <taxon>Asterales</taxon>
        <taxon>Asteraceae</taxon>
        <taxon>Cichorioideae</taxon>
        <taxon>Cichorieae</taxon>
        <taxon>Lactucinae</taxon>
        <taxon>Lactuca</taxon>
    </lineage>
</organism>
<accession>A0AAU9MML9</accession>
<name>A0AAU9MML9_9ASTR</name>